<sequence>MSVKERTAAIRMILTGSDTENWHMLETYLTETTEKDRTAIARSLGGMYGLYEAEGPTLRMLYLWAALASNPEYLAGGGWADTLDYWGKQRRKTAYPIYTPAVMCADKQALNRAVHAYTAGLISRGDIAKRLETICASVWNRREWVWRVCRTLAGHLTPDQYPLPYLRMVRNYISGDGLNLQPQPMAERIVRILTDDEALREKEFWAFFTVEGMGDEQSLEHRNDTALIWDAARAKEAREKIKNAYLCAFSELCERIPGFRDRLLEATLTGILSDFSARNVAWYVNIHRYLKPTSTEIAVREPRYTALLTVPSGAAVALGQNAYKTLMKTGELGEVNGLVEASRTVLARTDKKSVKAQLSLLRSLNNYAKKNGLSEVPQKVSALVNEFLPSFPVDTAEPAKRLIIAADNSPADSETEAPGTENAPAEAPIVPGPRAVPLPDNYAPEAPVTDAAELNELMIEHLLNAGNGADLPRILDAIITLGIDAISAPTLTRIKRLARQQCKNQDNSHHAGTGQTTGQWELAPYGTLLACALATVTVNASEPEHASWDALIAAMTSGRGKTLTATSHLPDRAASTLLIRELDRFTRQVAGGQATVPFMRPVPQQQRQWTRKRYKLSSLARAWEGPEWKAPLWFAPAIKAGKNISPVESALLSGPFTRTNGNFGVADYVDFKGEQRVYEWMVWALRHNLDTLAAHAHMSLIAGMNYPHRPEIRLFLNTFERTGCIPGEPVYSALGYACRAKNDADRAAAAEAIAGLCASNLLDPHVFAEQLKLLMADGAMIVGRLAKTLNDAAQLNELAGYRVLQTLHAMLQESTDVVNEYPLVALLAQLCVQYGVSVPIPDRLIPAPKARGTVATALRTILALEPHPTELLAKAAQQAEAANRLQYDDEDK</sequence>
<accession>A0A7Z9D6B3</accession>
<dbReference type="AlphaFoldDB" id="A0A7Z9D6B3"/>
<proteinExistence type="predicted"/>
<reference evidence="2 3" key="1">
    <citation type="submission" date="2018-12" db="EMBL/GenBank/DDBJ databases">
        <authorList>
            <consortium name="Pathogen Informatics"/>
        </authorList>
    </citation>
    <scope>NUCLEOTIDE SEQUENCE [LARGE SCALE GENOMIC DNA]</scope>
    <source>
        <strain evidence="2 3">NCTC10207</strain>
    </source>
</reference>
<feature type="region of interest" description="Disordered" evidence="1">
    <location>
        <begin position="409"/>
        <end position="429"/>
    </location>
</feature>
<dbReference type="RefSeq" id="WP_126499851.1">
    <property type="nucleotide sequence ID" value="NZ_LR134479.1"/>
</dbReference>
<evidence type="ECO:0000256" key="1">
    <source>
        <dbReference type="SAM" id="MobiDB-lite"/>
    </source>
</evidence>
<evidence type="ECO:0000313" key="2">
    <source>
        <dbReference type="EMBL" id="VEI22745.1"/>
    </source>
</evidence>
<gene>
    <name evidence="2" type="ORF">NCTC10207_00830</name>
</gene>
<name>A0A7Z9D6B3_9MICC</name>
<dbReference type="Proteomes" id="UP000282386">
    <property type="component" value="Chromosome"/>
</dbReference>
<organism evidence="2 3">
    <name type="scientific">Rothia aeria</name>
    <dbReference type="NCBI Taxonomy" id="172042"/>
    <lineage>
        <taxon>Bacteria</taxon>
        <taxon>Bacillati</taxon>
        <taxon>Actinomycetota</taxon>
        <taxon>Actinomycetes</taxon>
        <taxon>Micrococcales</taxon>
        <taxon>Micrococcaceae</taxon>
        <taxon>Rothia</taxon>
    </lineage>
</organism>
<dbReference type="EMBL" id="LR134479">
    <property type="protein sequence ID" value="VEI22745.1"/>
    <property type="molecule type" value="Genomic_DNA"/>
</dbReference>
<evidence type="ECO:0000313" key="3">
    <source>
        <dbReference type="Proteomes" id="UP000282386"/>
    </source>
</evidence>
<protein>
    <submittedName>
        <fullName evidence="2">Uncharacterized protein</fullName>
    </submittedName>
</protein>